<organism evidence="9 10">
    <name type="scientific">Candidatus Desulfosporosinus infrequens</name>
    <dbReference type="NCBI Taxonomy" id="2043169"/>
    <lineage>
        <taxon>Bacteria</taxon>
        <taxon>Bacillati</taxon>
        <taxon>Bacillota</taxon>
        <taxon>Clostridia</taxon>
        <taxon>Eubacteriales</taxon>
        <taxon>Desulfitobacteriaceae</taxon>
        <taxon>Desulfosporosinus</taxon>
    </lineage>
</organism>
<evidence type="ECO:0000313" key="10">
    <source>
        <dbReference type="Proteomes" id="UP000238916"/>
    </source>
</evidence>
<sequence length="226" mass="24890">MTRTEHVALKGTRDGLVLYLDPVADFGLLMNELDKLLKDSVQFLQGANVRCYAGTKEYAEDEHVMLVTVLRQHHLEFSGWLTTEEVYVPGKVQAYTEDKETRLREEGMVEGSCLFVERTLRSGKSVQFEGHVVVLGDVNPGAEIIATGNIVVLGSLRGVAHAGATGERRASVSAYHLAPTQLRIADLVTRAPDEEASGRGPEIARIKDDQLIVEMSGMNSRRGKDR</sequence>
<dbReference type="HAMAP" id="MF_00267">
    <property type="entry name" value="MinC"/>
    <property type="match status" value="1"/>
</dbReference>
<evidence type="ECO:0000259" key="7">
    <source>
        <dbReference type="Pfam" id="PF03775"/>
    </source>
</evidence>
<dbReference type="GO" id="GO:1901891">
    <property type="term" value="P:regulation of cell septum assembly"/>
    <property type="evidence" value="ECO:0007669"/>
    <property type="project" value="InterPro"/>
</dbReference>
<dbReference type="NCBIfam" id="TIGR01222">
    <property type="entry name" value="minC"/>
    <property type="match status" value="1"/>
</dbReference>
<dbReference type="EMBL" id="OMOF01000203">
    <property type="protein sequence ID" value="SPF43292.1"/>
    <property type="molecule type" value="Genomic_DNA"/>
</dbReference>
<dbReference type="AlphaFoldDB" id="A0A2U3KUH3"/>
<keyword evidence="4 6" id="KW-0131">Cell cycle</keyword>
<gene>
    <name evidence="6 9" type="primary">minC</name>
    <name evidence="9" type="ORF">SBF1_2810002</name>
</gene>
<dbReference type="InterPro" id="IPR055219">
    <property type="entry name" value="MinC_N_1"/>
</dbReference>
<comment type="function">
    <text evidence="6">Cell division inhibitor that blocks the formation of polar Z ring septums. Rapidly oscillates between the poles of the cell to destabilize FtsZ filaments that have formed before they mature into polar Z rings. Prevents FtsZ polymerization.</text>
</comment>
<dbReference type="Gene3D" id="2.160.20.70">
    <property type="match status" value="1"/>
</dbReference>
<protein>
    <recommendedName>
        <fullName evidence="6">Probable septum site-determining protein MinC</fullName>
    </recommendedName>
</protein>
<dbReference type="Pfam" id="PF22642">
    <property type="entry name" value="MinC_N_1"/>
    <property type="match status" value="1"/>
</dbReference>
<dbReference type="PANTHER" id="PTHR34108:SF1">
    <property type="entry name" value="SEPTUM SITE-DETERMINING PROTEIN MINC"/>
    <property type="match status" value="1"/>
</dbReference>
<dbReference type="Gene3D" id="3.30.160.540">
    <property type="match status" value="1"/>
</dbReference>
<dbReference type="GO" id="GO:0000902">
    <property type="term" value="P:cell morphogenesis"/>
    <property type="evidence" value="ECO:0007669"/>
    <property type="project" value="InterPro"/>
</dbReference>
<dbReference type="Proteomes" id="UP000238916">
    <property type="component" value="Unassembled WGS sequence"/>
</dbReference>
<dbReference type="InterPro" id="IPR036145">
    <property type="entry name" value="MinC_C_sf"/>
</dbReference>
<evidence type="ECO:0000256" key="3">
    <source>
        <dbReference type="ARBA" id="ARBA00023210"/>
    </source>
</evidence>
<feature type="domain" description="Septum site-determining protein MinC N-terminal" evidence="8">
    <location>
        <begin position="7"/>
        <end position="74"/>
    </location>
</feature>
<comment type="similarity">
    <text evidence="1 6">Belongs to the MinC family.</text>
</comment>
<accession>A0A2U3KUH3</accession>
<keyword evidence="3 6" id="KW-0717">Septation</keyword>
<dbReference type="GO" id="GO:0000917">
    <property type="term" value="P:division septum assembly"/>
    <property type="evidence" value="ECO:0007669"/>
    <property type="project" value="UniProtKB-KW"/>
</dbReference>
<dbReference type="SUPFAM" id="SSF63848">
    <property type="entry name" value="Cell-division inhibitor MinC, C-terminal domain"/>
    <property type="match status" value="1"/>
</dbReference>
<comment type="subunit">
    <text evidence="5 6">Interacts with MinD and FtsZ.</text>
</comment>
<evidence type="ECO:0000259" key="8">
    <source>
        <dbReference type="Pfam" id="PF22642"/>
    </source>
</evidence>
<name>A0A2U3KUH3_9FIRM</name>
<evidence type="ECO:0000256" key="5">
    <source>
        <dbReference type="ARBA" id="ARBA00046874"/>
    </source>
</evidence>
<dbReference type="InterPro" id="IPR016098">
    <property type="entry name" value="CAP/MinC_C"/>
</dbReference>
<evidence type="ECO:0000313" key="9">
    <source>
        <dbReference type="EMBL" id="SPF43292.1"/>
    </source>
</evidence>
<dbReference type="InterPro" id="IPR005526">
    <property type="entry name" value="Septum_form_inhib_MinC_C"/>
</dbReference>
<dbReference type="InterPro" id="IPR013033">
    <property type="entry name" value="MinC"/>
</dbReference>
<keyword evidence="2 6" id="KW-0132">Cell division</keyword>
<feature type="domain" description="Septum formation inhibitor MinC C-terminal" evidence="7">
    <location>
        <begin position="115"/>
        <end position="214"/>
    </location>
</feature>
<dbReference type="PANTHER" id="PTHR34108">
    <property type="entry name" value="SEPTUM SITE-DETERMINING PROTEIN MINC"/>
    <property type="match status" value="1"/>
</dbReference>
<proteinExistence type="inferred from homology"/>
<reference evidence="10" key="1">
    <citation type="submission" date="2018-02" db="EMBL/GenBank/DDBJ databases">
        <authorList>
            <person name="Hausmann B."/>
        </authorList>
    </citation>
    <scope>NUCLEOTIDE SEQUENCE [LARGE SCALE GENOMIC DNA]</scope>
    <source>
        <strain evidence="10">Peat soil MAG SbF1</strain>
    </source>
</reference>
<evidence type="ECO:0000256" key="4">
    <source>
        <dbReference type="ARBA" id="ARBA00023306"/>
    </source>
</evidence>
<evidence type="ECO:0000256" key="1">
    <source>
        <dbReference type="ARBA" id="ARBA00006291"/>
    </source>
</evidence>
<dbReference type="OrthoDB" id="9790810at2"/>
<dbReference type="Pfam" id="PF03775">
    <property type="entry name" value="MinC_C"/>
    <property type="match status" value="1"/>
</dbReference>
<evidence type="ECO:0000256" key="6">
    <source>
        <dbReference type="HAMAP-Rule" id="MF_00267"/>
    </source>
</evidence>
<evidence type="ECO:0000256" key="2">
    <source>
        <dbReference type="ARBA" id="ARBA00022618"/>
    </source>
</evidence>